<dbReference type="Proteomes" id="UP000320773">
    <property type="component" value="Unassembled WGS sequence"/>
</dbReference>
<organism evidence="3 4">
    <name type="scientific">Flavobacterium branchiophilum</name>
    <dbReference type="NCBI Taxonomy" id="55197"/>
    <lineage>
        <taxon>Bacteria</taxon>
        <taxon>Pseudomonadati</taxon>
        <taxon>Bacteroidota</taxon>
        <taxon>Flavobacteriia</taxon>
        <taxon>Flavobacteriales</taxon>
        <taxon>Flavobacteriaceae</taxon>
        <taxon>Flavobacterium</taxon>
    </lineage>
</organism>
<protein>
    <submittedName>
        <fullName evidence="3">Protease stability complex PrcB-like protein</fullName>
    </submittedName>
</protein>
<evidence type="ECO:0000256" key="1">
    <source>
        <dbReference type="SAM" id="SignalP"/>
    </source>
</evidence>
<reference evidence="3 4" key="1">
    <citation type="submission" date="2019-06" db="EMBL/GenBank/DDBJ databases">
        <title>Genomic Encyclopedia of Archaeal and Bacterial Type Strains, Phase II (KMG-II): from individual species to whole genera.</title>
        <authorList>
            <person name="Goeker M."/>
        </authorList>
    </citation>
    <scope>NUCLEOTIDE SEQUENCE [LARGE SCALE GENOMIC DNA]</scope>
    <source>
        <strain evidence="3 4">DSM 24789</strain>
    </source>
</reference>
<dbReference type="GO" id="GO:0008233">
    <property type="term" value="F:peptidase activity"/>
    <property type="evidence" value="ECO:0007669"/>
    <property type="project" value="UniProtKB-KW"/>
</dbReference>
<dbReference type="AlphaFoldDB" id="A0A543G6E7"/>
<proteinExistence type="predicted"/>
<dbReference type="PROSITE" id="PS51257">
    <property type="entry name" value="PROKAR_LIPOPROTEIN"/>
    <property type="match status" value="1"/>
</dbReference>
<sequence length="139" mass="16037">MKKICYIVVLISVLACSSHKNTVANKVLYEVLYEADEGGNHFKFYEMVTNAKEFKMLLNDPNLKKKVHSTDIEKANYILINLGEKEHKGYKIKFESVQETEQNIVIKIKEIPSRSKVVVICKPFFIVKINSKKEIVLTD</sequence>
<comment type="caution">
    <text evidence="3">The sequence shown here is derived from an EMBL/GenBank/DDBJ whole genome shotgun (WGS) entry which is preliminary data.</text>
</comment>
<keyword evidence="1" id="KW-0732">Signal</keyword>
<evidence type="ECO:0000259" key="2">
    <source>
        <dbReference type="Pfam" id="PF14343"/>
    </source>
</evidence>
<gene>
    <name evidence="3" type="ORF">BC670_2652</name>
</gene>
<dbReference type="GO" id="GO:0006508">
    <property type="term" value="P:proteolysis"/>
    <property type="evidence" value="ECO:0007669"/>
    <property type="project" value="UniProtKB-KW"/>
</dbReference>
<accession>A0A543G6E7</accession>
<name>A0A543G6E7_9FLAO</name>
<dbReference type="InterPro" id="IPR025748">
    <property type="entry name" value="PrcB_C_dom"/>
</dbReference>
<feature type="signal peptide" evidence="1">
    <location>
        <begin position="1"/>
        <end position="20"/>
    </location>
</feature>
<dbReference type="Pfam" id="PF14343">
    <property type="entry name" value="PrcB_C"/>
    <property type="match status" value="1"/>
</dbReference>
<dbReference type="EMBL" id="VFPJ01000001">
    <property type="protein sequence ID" value="TQM41663.1"/>
    <property type="molecule type" value="Genomic_DNA"/>
</dbReference>
<evidence type="ECO:0000313" key="3">
    <source>
        <dbReference type="EMBL" id="TQM41663.1"/>
    </source>
</evidence>
<keyword evidence="3" id="KW-0378">Hydrolase</keyword>
<dbReference type="RefSeq" id="WP_089081240.1">
    <property type="nucleotide sequence ID" value="NZ_VFPJ01000001.1"/>
</dbReference>
<feature type="chain" id="PRO_5021951120" evidence="1">
    <location>
        <begin position="21"/>
        <end position="139"/>
    </location>
</feature>
<feature type="domain" description="PrcB C-terminal" evidence="2">
    <location>
        <begin position="77"/>
        <end position="118"/>
    </location>
</feature>
<evidence type="ECO:0000313" key="4">
    <source>
        <dbReference type="Proteomes" id="UP000320773"/>
    </source>
</evidence>
<keyword evidence="3" id="KW-0645">Protease</keyword>